<evidence type="ECO:0000256" key="2">
    <source>
        <dbReference type="ARBA" id="ARBA00022475"/>
    </source>
</evidence>
<evidence type="ECO:0000256" key="1">
    <source>
        <dbReference type="ARBA" id="ARBA00004651"/>
    </source>
</evidence>
<feature type="transmembrane region" description="Helical" evidence="4">
    <location>
        <begin position="260"/>
        <end position="279"/>
    </location>
</feature>
<feature type="transmembrane region" description="Helical" evidence="4">
    <location>
        <begin position="135"/>
        <end position="156"/>
    </location>
</feature>
<feature type="transmembrane region" description="Helical" evidence="4">
    <location>
        <begin position="90"/>
        <end position="115"/>
    </location>
</feature>
<evidence type="ECO:0000256" key="4">
    <source>
        <dbReference type="SAM" id="Phobius"/>
    </source>
</evidence>
<keyword evidence="4" id="KW-0812">Transmembrane</keyword>
<feature type="transmembrane region" description="Helical" evidence="4">
    <location>
        <begin position="447"/>
        <end position="476"/>
    </location>
</feature>
<comment type="subcellular location">
    <subcellularLocation>
        <location evidence="1">Cell membrane</location>
        <topology evidence="1">Multi-pass membrane protein</topology>
    </subcellularLocation>
</comment>
<accession>A0A8T1VM30</accession>
<dbReference type="PANTHER" id="PTHR42865:SF7">
    <property type="entry name" value="PROTON_GLUTAMATE-ASPARTATE SYMPORTER"/>
    <property type="match status" value="1"/>
</dbReference>
<evidence type="ECO:0008006" key="7">
    <source>
        <dbReference type="Google" id="ProtNLM"/>
    </source>
</evidence>
<dbReference type="InterPro" id="IPR001991">
    <property type="entry name" value="Na-dicarboxylate_symporter"/>
</dbReference>
<dbReference type="EMBL" id="JAGDFM010000224">
    <property type="protein sequence ID" value="KAG7381986.1"/>
    <property type="molecule type" value="Genomic_DNA"/>
</dbReference>
<feature type="compositionally biased region" description="Low complexity" evidence="3">
    <location>
        <begin position="29"/>
        <end position="42"/>
    </location>
</feature>
<keyword evidence="4" id="KW-1133">Transmembrane helix</keyword>
<dbReference type="Pfam" id="PF00375">
    <property type="entry name" value="SDF"/>
    <property type="match status" value="2"/>
</dbReference>
<feature type="transmembrane region" description="Helical" evidence="4">
    <location>
        <begin position="410"/>
        <end position="435"/>
    </location>
</feature>
<dbReference type="Proteomes" id="UP000694044">
    <property type="component" value="Unassembled WGS sequence"/>
</dbReference>
<dbReference type="GO" id="GO:0005886">
    <property type="term" value="C:plasma membrane"/>
    <property type="evidence" value="ECO:0007669"/>
    <property type="project" value="UniProtKB-SubCell"/>
</dbReference>
<evidence type="ECO:0000256" key="3">
    <source>
        <dbReference type="SAM" id="MobiDB-lite"/>
    </source>
</evidence>
<comment type="caution">
    <text evidence="5">The sequence shown here is derived from an EMBL/GenBank/DDBJ whole genome shotgun (WGS) entry which is preliminary data.</text>
</comment>
<evidence type="ECO:0000313" key="5">
    <source>
        <dbReference type="EMBL" id="KAG7381986.1"/>
    </source>
</evidence>
<keyword evidence="4" id="KW-0472">Membrane</keyword>
<organism evidence="5 6">
    <name type="scientific">Phytophthora pseudosyringae</name>
    <dbReference type="NCBI Taxonomy" id="221518"/>
    <lineage>
        <taxon>Eukaryota</taxon>
        <taxon>Sar</taxon>
        <taxon>Stramenopiles</taxon>
        <taxon>Oomycota</taxon>
        <taxon>Peronosporomycetes</taxon>
        <taxon>Peronosporales</taxon>
        <taxon>Peronosporaceae</taxon>
        <taxon>Phytophthora</taxon>
    </lineage>
</organism>
<name>A0A8T1VM30_9STRA</name>
<feature type="transmembrane region" description="Helical" evidence="4">
    <location>
        <begin position="299"/>
        <end position="323"/>
    </location>
</feature>
<protein>
    <recommendedName>
        <fullName evidence="7">Amino acid transporter</fullName>
    </recommendedName>
</protein>
<dbReference type="OrthoDB" id="5877963at2759"/>
<dbReference type="PANTHER" id="PTHR42865">
    <property type="entry name" value="PROTON/GLUTAMATE-ASPARTATE SYMPORTER"/>
    <property type="match status" value="1"/>
</dbReference>
<feature type="transmembrane region" description="Helical" evidence="4">
    <location>
        <begin position="335"/>
        <end position="358"/>
    </location>
</feature>
<evidence type="ECO:0000313" key="6">
    <source>
        <dbReference type="Proteomes" id="UP000694044"/>
    </source>
</evidence>
<feature type="region of interest" description="Disordered" evidence="3">
    <location>
        <begin position="24"/>
        <end position="49"/>
    </location>
</feature>
<feature type="transmembrane region" description="Helical" evidence="4">
    <location>
        <begin position="378"/>
        <end position="398"/>
    </location>
</feature>
<gene>
    <name evidence="5" type="ORF">PHYPSEUDO_005400</name>
</gene>
<keyword evidence="2" id="KW-1003">Cell membrane</keyword>
<dbReference type="AlphaFoldDB" id="A0A8T1VM30"/>
<sequence>MTFGADLNTSGDATSSLPVHSMSFESLNTPSSRTRSSFDSSPMARSPPEPPTRLAKWFFGLPGTVCGVLVGAALGVLLNAVDTPSVAITWVGALGDLFIRAMQCLVSPLIFTGLVVSMTDMTLGAQAVTIGGRTLLLYLATTAVATSIGLCMALLFRDAFDATPFPANETAVAVAIECGDRPGFYLSWSANGTVNCEFYGSLDSSGAANYDAMHDKPTLFLERDLNGTYERVDDTYQDLTLTEALVTQLHALVPSNITMALAEGTLLSIITFALLFGLVLSRNKLKAATEVVRDLNVVFMVLIGWVIKCTPVAICSLLAAAIANSRDLKELIKGVAVYCACDICGLLLHVFAFYPILLRFFVNANPFEWMAKMAQAQVFAMGCASSAATLPVAMECIAATKIIPQEIYRFTLSLGATIGMDGTAVGTPIAIVFMAQVSDIEIDPVKYLVLWLASAIGAVGVGPVPSATIVMIMTVWRTVFPNEDLPPAFAFIPATDWFLDRLHTPVNVTCDAVVCRIVTEQVGGAKQGALDAHTPPPEQAV</sequence>
<reference evidence="5" key="1">
    <citation type="submission" date="2021-02" db="EMBL/GenBank/DDBJ databases">
        <authorList>
            <person name="Palmer J.M."/>
        </authorList>
    </citation>
    <scope>NUCLEOTIDE SEQUENCE</scope>
    <source>
        <strain evidence="5">SCRP734</strain>
    </source>
</reference>
<proteinExistence type="predicted"/>
<dbReference type="GO" id="GO:0015293">
    <property type="term" value="F:symporter activity"/>
    <property type="evidence" value="ECO:0007669"/>
    <property type="project" value="UniProtKB-KW"/>
</dbReference>
<feature type="transmembrane region" description="Helical" evidence="4">
    <location>
        <begin position="57"/>
        <end position="78"/>
    </location>
</feature>
<keyword evidence="6" id="KW-1185">Reference proteome</keyword>